<evidence type="ECO:0000256" key="1">
    <source>
        <dbReference type="SAM" id="MobiDB-lite"/>
    </source>
</evidence>
<reference evidence="2 3" key="1">
    <citation type="submission" date="2014-12" db="EMBL/GenBank/DDBJ databases">
        <title>Comparative genome analysis of Bacillus coagulans HM-08, Clostridium butyricum HM-68, Bacillus subtilis HM-66 and Bacillus licheniformis BL-09.</title>
        <authorList>
            <person name="Zhang H."/>
        </authorList>
    </citation>
    <scope>NUCLEOTIDE SEQUENCE [LARGE SCALE GENOMIC DNA]</scope>
    <source>
        <strain evidence="2 3">HM-66</strain>
    </source>
</reference>
<proteinExistence type="predicted"/>
<feature type="region of interest" description="Disordered" evidence="1">
    <location>
        <begin position="1"/>
        <end position="27"/>
    </location>
</feature>
<comment type="caution">
    <text evidence="2">The sequence shown here is derived from an EMBL/GenBank/DDBJ whole genome shotgun (WGS) entry which is preliminary data.</text>
</comment>
<evidence type="ECO:0000313" key="2">
    <source>
        <dbReference type="EMBL" id="KIU05463.1"/>
    </source>
</evidence>
<dbReference type="EMBL" id="JXBC01000013">
    <property type="protein sequence ID" value="KIU05463.1"/>
    <property type="molecule type" value="Genomic_DNA"/>
</dbReference>
<protein>
    <submittedName>
        <fullName evidence="2">Uncharacterized protein</fullName>
    </submittedName>
</protein>
<sequence>MNKLNWRGDVRGTDENRNAGSSQKQDLKIWEQEISASSKGTNLQF</sequence>
<feature type="compositionally biased region" description="Basic and acidic residues" evidence="1">
    <location>
        <begin position="1"/>
        <end position="17"/>
    </location>
</feature>
<dbReference type="PATRIC" id="fig|1423.173.peg.3995"/>
<name>A0A0D1I952_BACIU</name>
<gene>
    <name evidence="2" type="ORF">SC09_contig4orf00257</name>
</gene>
<dbReference type="Proteomes" id="UP000032247">
    <property type="component" value="Unassembled WGS sequence"/>
</dbReference>
<organism evidence="2 3">
    <name type="scientific">Bacillus subtilis</name>
    <dbReference type="NCBI Taxonomy" id="1423"/>
    <lineage>
        <taxon>Bacteria</taxon>
        <taxon>Bacillati</taxon>
        <taxon>Bacillota</taxon>
        <taxon>Bacilli</taxon>
        <taxon>Bacillales</taxon>
        <taxon>Bacillaceae</taxon>
        <taxon>Bacillus</taxon>
    </lineage>
</organism>
<evidence type="ECO:0000313" key="3">
    <source>
        <dbReference type="Proteomes" id="UP000032247"/>
    </source>
</evidence>
<accession>A0A0D1I952</accession>
<dbReference type="AlphaFoldDB" id="A0A0D1I952"/>